<keyword evidence="1" id="KW-1133">Transmembrane helix</keyword>
<dbReference type="EMBL" id="FNCG01000018">
    <property type="protein sequence ID" value="SDI29088.1"/>
    <property type="molecule type" value="Genomic_DNA"/>
</dbReference>
<accession>A0A1G8JCU8</accession>
<feature type="transmembrane region" description="Helical" evidence="1">
    <location>
        <begin position="104"/>
        <end position="120"/>
    </location>
</feature>
<gene>
    <name evidence="2" type="ORF">SAMN05192573_11878</name>
</gene>
<feature type="transmembrane region" description="Helical" evidence="1">
    <location>
        <begin position="7"/>
        <end position="27"/>
    </location>
</feature>
<evidence type="ECO:0000313" key="2">
    <source>
        <dbReference type="EMBL" id="SDI29088.1"/>
    </source>
</evidence>
<dbReference type="Proteomes" id="UP000199705">
    <property type="component" value="Unassembled WGS sequence"/>
</dbReference>
<keyword evidence="1" id="KW-0812">Transmembrane</keyword>
<organism evidence="2 3">
    <name type="scientific">Mucilaginibacter gossypii</name>
    <dbReference type="NCBI Taxonomy" id="551996"/>
    <lineage>
        <taxon>Bacteria</taxon>
        <taxon>Pseudomonadati</taxon>
        <taxon>Bacteroidota</taxon>
        <taxon>Sphingobacteriia</taxon>
        <taxon>Sphingobacteriales</taxon>
        <taxon>Sphingobacteriaceae</taxon>
        <taxon>Mucilaginibacter</taxon>
    </lineage>
</organism>
<evidence type="ECO:0000313" key="3">
    <source>
        <dbReference type="Proteomes" id="UP000199705"/>
    </source>
</evidence>
<reference evidence="3" key="1">
    <citation type="submission" date="2016-10" db="EMBL/GenBank/DDBJ databases">
        <authorList>
            <person name="Varghese N."/>
            <person name="Submissions S."/>
        </authorList>
    </citation>
    <scope>NUCLEOTIDE SEQUENCE [LARGE SCALE GENOMIC DNA]</scope>
    <source>
        <strain evidence="3">Gh-67</strain>
    </source>
</reference>
<name>A0A1G8JCU8_9SPHI</name>
<feature type="transmembrane region" description="Helical" evidence="1">
    <location>
        <begin position="78"/>
        <end position="98"/>
    </location>
</feature>
<keyword evidence="3" id="KW-1185">Reference proteome</keyword>
<protein>
    <submittedName>
        <fullName evidence="2">Uncharacterized protein</fullName>
    </submittedName>
</protein>
<sequence length="136" mass="15562">MKTNIKIIVLILFSFLIGFSIHLGFTMSIVSFEFTLLKDILNPGNSFWNQLNISLLVLFHLGLLALPFIRSSKYYKVFLIFIPACFLLTVCTNTVIFLLIAPDLAVSMIPFIIMWIICLVKKDNSKRIPYEVSLNI</sequence>
<evidence type="ECO:0000256" key="1">
    <source>
        <dbReference type="SAM" id="Phobius"/>
    </source>
</evidence>
<proteinExistence type="predicted"/>
<keyword evidence="1" id="KW-0472">Membrane</keyword>
<feature type="transmembrane region" description="Helical" evidence="1">
    <location>
        <begin position="47"/>
        <end position="66"/>
    </location>
</feature>
<dbReference type="AlphaFoldDB" id="A0A1G8JCU8"/>